<reference evidence="8" key="1">
    <citation type="submission" date="2022-10" db="EMBL/GenBank/DDBJ databases">
        <title>Culturing micro-colonial fungi from biological soil crusts in the Mojave desert and describing Neophaeococcomyces mojavensis, and introducing the new genera and species Taxawa tesnikishii.</title>
        <authorList>
            <person name="Kurbessoian T."/>
            <person name="Stajich J.E."/>
        </authorList>
    </citation>
    <scope>NUCLEOTIDE SEQUENCE</scope>
    <source>
        <strain evidence="8">TK_41</strain>
    </source>
</reference>
<dbReference type="GO" id="GO:0006351">
    <property type="term" value="P:DNA-templated transcription"/>
    <property type="evidence" value="ECO:0007669"/>
    <property type="project" value="InterPro"/>
</dbReference>
<dbReference type="CDD" id="cd12148">
    <property type="entry name" value="fungal_TF_MHR"/>
    <property type="match status" value="1"/>
</dbReference>
<accession>A0AA38XPE2</accession>
<dbReference type="GO" id="GO:0005634">
    <property type="term" value="C:nucleus"/>
    <property type="evidence" value="ECO:0007669"/>
    <property type="project" value="UniProtKB-SubCell"/>
</dbReference>
<evidence type="ECO:0000256" key="4">
    <source>
        <dbReference type="ARBA" id="ARBA00022771"/>
    </source>
</evidence>
<dbReference type="GO" id="GO:0000978">
    <property type="term" value="F:RNA polymerase II cis-regulatory region sequence-specific DNA binding"/>
    <property type="evidence" value="ECO:0007669"/>
    <property type="project" value="InterPro"/>
</dbReference>
<dbReference type="AlphaFoldDB" id="A0AA38XPE2"/>
<comment type="caution">
    <text evidence="8">The sequence shown here is derived from an EMBL/GenBank/DDBJ whole genome shotgun (WGS) entry which is preliminary data.</text>
</comment>
<dbReference type="PANTHER" id="PTHR40626">
    <property type="entry name" value="MIP31509P"/>
    <property type="match status" value="1"/>
</dbReference>
<proteinExistence type="predicted"/>
<evidence type="ECO:0000313" key="9">
    <source>
        <dbReference type="Proteomes" id="UP001172673"/>
    </source>
</evidence>
<dbReference type="PANTHER" id="PTHR40626:SF11">
    <property type="entry name" value="ZINC FINGER PROTEIN YPR022C"/>
    <property type="match status" value="1"/>
</dbReference>
<organism evidence="8 9">
    <name type="scientific">Cladophialophora chaetospira</name>
    <dbReference type="NCBI Taxonomy" id="386627"/>
    <lineage>
        <taxon>Eukaryota</taxon>
        <taxon>Fungi</taxon>
        <taxon>Dikarya</taxon>
        <taxon>Ascomycota</taxon>
        <taxon>Pezizomycotina</taxon>
        <taxon>Eurotiomycetes</taxon>
        <taxon>Chaetothyriomycetidae</taxon>
        <taxon>Chaetothyriales</taxon>
        <taxon>Herpotrichiellaceae</taxon>
        <taxon>Cladophialophora</taxon>
    </lineage>
</organism>
<gene>
    <name evidence="8" type="ORF">H2200_000510</name>
</gene>
<dbReference type="GO" id="GO:0000785">
    <property type="term" value="C:chromatin"/>
    <property type="evidence" value="ECO:0007669"/>
    <property type="project" value="TreeGrafter"/>
</dbReference>
<keyword evidence="2" id="KW-0479">Metal-binding</keyword>
<evidence type="ECO:0000256" key="6">
    <source>
        <dbReference type="ARBA" id="ARBA00023242"/>
    </source>
</evidence>
<keyword evidence="4" id="KW-0863">Zinc-finger</keyword>
<sequence length="600" mass="67088">MPQALLPDSDSHEDFTWLFRNASVFDLPAEDYLQLDFGDILGTTPPPPQVSSPVPEDSRDNALGPSEYQKLVIECPEVLVSALSNHSTVTQVLKLAVDYCDVYLPFFHRPTLNLGSSPPLLILSLCGLGMFLSGWPSAKQTGSMLQKHVWRRSAEMAFSSPRVELWLLQAMILFGHISTYALSRHEHEMAEISHGVVVTLARRNDLLAASFRSDSAPRQSLDERWREWAQRESVIRLAHTIFMDDVQSTIYFTHLATVSVGMMKLPLPSCPSLWQAPTAALWEAQMQQTKRSNRSKYYSVHKSVEALSSIRDPEMKREFLQRFGSSNPLALNILIHGVASAIGDDKYRTISTSSSLATRLLKVSDFGEALAHWKECFDRLPETDQNSPTSWVSILMYHFAAVLLRNNISDVQMAAGSAFSFGRTVTPQRAQEAYARLIGAEPVSQETYLHGLEIVRLCLQRPEASPVAHDSAPPPLWQTYCAFLGTLVIWAYTVGLENSGKEKIKLVNAALRPLPQTLGVVDLEMATDDRAGKVLAVMFERVLDQPEVGLRELQAIRNDLGVLIDVVHGRLEASTWDISSEARRILRSLKEREESSPPQR</sequence>
<keyword evidence="5" id="KW-0862">Zinc</keyword>
<evidence type="ECO:0000256" key="1">
    <source>
        <dbReference type="ARBA" id="ARBA00004123"/>
    </source>
</evidence>
<name>A0AA38XPE2_9EURO</name>
<dbReference type="InterPro" id="IPR051059">
    <property type="entry name" value="VerF-like"/>
</dbReference>
<keyword evidence="3" id="KW-0677">Repeat</keyword>
<dbReference type="GO" id="GO:0008270">
    <property type="term" value="F:zinc ion binding"/>
    <property type="evidence" value="ECO:0007669"/>
    <property type="project" value="UniProtKB-KW"/>
</dbReference>
<dbReference type="Pfam" id="PF04082">
    <property type="entry name" value="Fungal_trans"/>
    <property type="match status" value="1"/>
</dbReference>
<evidence type="ECO:0000259" key="7">
    <source>
        <dbReference type="Pfam" id="PF04082"/>
    </source>
</evidence>
<comment type="subcellular location">
    <subcellularLocation>
        <location evidence="1">Nucleus</location>
    </subcellularLocation>
</comment>
<protein>
    <recommendedName>
        <fullName evidence="7">Xylanolytic transcriptional activator regulatory domain-containing protein</fullName>
    </recommendedName>
</protein>
<dbReference type="Proteomes" id="UP001172673">
    <property type="component" value="Unassembled WGS sequence"/>
</dbReference>
<dbReference type="EMBL" id="JAPDRK010000001">
    <property type="protein sequence ID" value="KAJ9616791.1"/>
    <property type="molecule type" value="Genomic_DNA"/>
</dbReference>
<evidence type="ECO:0000313" key="8">
    <source>
        <dbReference type="EMBL" id="KAJ9616791.1"/>
    </source>
</evidence>
<dbReference type="GO" id="GO:0000981">
    <property type="term" value="F:DNA-binding transcription factor activity, RNA polymerase II-specific"/>
    <property type="evidence" value="ECO:0007669"/>
    <property type="project" value="InterPro"/>
</dbReference>
<evidence type="ECO:0000256" key="2">
    <source>
        <dbReference type="ARBA" id="ARBA00022723"/>
    </source>
</evidence>
<dbReference type="InterPro" id="IPR007219">
    <property type="entry name" value="XnlR_reg_dom"/>
</dbReference>
<evidence type="ECO:0000256" key="3">
    <source>
        <dbReference type="ARBA" id="ARBA00022737"/>
    </source>
</evidence>
<feature type="domain" description="Xylanolytic transcriptional activator regulatory" evidence="7">
    <location>
        <begin position="98"/>
        <end position="335"/>
    </location>
</feature>
<keyword evidence="9" id="KW-1185">Reference proteome</keyword>
<keyword evidence="6" id="KW-0539">Nucleus</keyword>
<evidence type="ECO:0000256" key="5">
    <source>
        <dbReference type="ARBA" id="ARBA00022833"/>
    </source>
</evidence>